<keyword evidence="5" id="KW-1185">Reference proteome</keyword>
<organism evidence="4 5">
    <name type="scientific">Tulasnella calospora MUT 4182</name>
    <dbReference type="NCBI Taxonomy" id="1051891"/>
    <lineage>
        <taxon>Eukaryota</taxon>
        <taxon>Fungi</taxon>
        <taxon>Dikarya</taxon>
        <taxon>Basidiomycota</taxon>
        <taxon>Agaricomycotina</taxon>
        <taxon>Agaricomycetes</taxon>
        <taxon>Cantharellales</taxon>
        <taxon>Tulasnellaceae</taxon>
        <taxon>Tulasnella</taxon>
    </lineage>
</organism>
<evidence type="ECO:0000313" key="4">
    <source>
        <dbReference type="EMBL" id="KIO29718.1"/>
    </source>
</evidence>
<dbReference type="Proteomes" id="UP000054248">
    <property type="component" value="Unassembled WGS sequence"/>
</dbReference>
<keyword evidence="2" id="KW-0472">Membrane</keyword>
<feature type="non-terminal residue" evidence="4">
    <location>
        <position position="1"/>
    </location>
</feature>
<name>A0A0C3L777_9AGAM</name>
<dbReference type="InterPro" id="IPR046496">
    <property type="entry name" value="DUF6589"/>
</dbReference>
<reference evidence="5" key="2">
    <citation type="submission" date="2015-01" db="EMBL/GenBank/DDBJ databases">
        <title>Evolutionary Origins and Diversification of the Mycorrhizal Mutualists.</title>
        <authorList>
            <consortium name="DOE Joint Genome Institute"/>
            <consortium name="Mycorrhizal Genomics Consortium"/>
            <person name="Kohler A."/>
            <person name="Kuo A."/>
            <person name="Nagy L.G."/>
            <person name="Floudas D."/>
            <person name="Copeland A."/>
            <person name="Barry K.W."/>
            <person name="Cichocki N."/>
            <person name="Veneault-Fourrey C."/>
            <person name="LaButti K."/>
            <person name="Lindquist E.A."/>
            <person name="Lipzen A."/>
            <person name="Lundell T."/>
            <person name="Morin E."/>
            <person name="Murat C."/>
            <person name="Riley R."/>
            <person name="Ohm R."/>
            <person name="Sun H."/>
            <person name="Tunlid A."/>
            <person name="Henrissat B."/>
            <person name="Grigoriev I.V."/>
            <person name="Hibbett D.S."/>
            <person name="Martin F."/>
        </authorList>
    </citation>
    <scope>NUCLEOTIDE SEQUENCE [LARGE SCALE GENOMIC DNA]</scope>
    <source>
        <strain evidence="5">MUT 4182</strain>
    </source>
</reference>
<dbReference type="HOGENOM" id="CLU_006728_0_0_1"/>
<feature type="transmembrane region" description="Helical" evidence="2">
    <location>
        <begin position="64"/>
        <end position="93"/>
    </location>
</feature>
<keyword evidence="2" id="KW-0812">Transmembrane</keyword>
<sequence length="794" mass="89327">DETGAEAPDILPRLSQRASPSAGAHKTITDFAVSVVVERVDLESKKLVASDVLRVTDKEMTWQFLLSFSLFSLMAQVIEIAPVLWTVLATAALRVNYRLLLMSSNGRASFRQNPWIGCIIVVAILMYFRQTQCSVIQTLFGVFLFSTNAHRTLHSICGRIGLTSAYSTTLRRLHNLGQAAGESLKSAGGDAAKGVRYFLVLYDNVNQYRRPWMESLGIKGVMNNGVAATLVVLEDVPERAFEAEKIRLGRTTRPELTHDRLVEAIDEDHLRDVVATRVFAILVKHVPALSEHSAFIDTLFSTTFARHRMREGRKTEYYPMATSGFDESTTKGNQEVVKDIFLNQLGMKESTFEKLAVICGGDQMTIARLRSLQNVVATDDLAFNRYGWVVPTIQLWHMQWAHLKAIFRCHWFSGGGKGAFGIRSEAERLRRKINPTKCDFYPSHRFLELSFEAHVLDCVRYVNAYQLQHMFSGPFVKATADYILNLARTIERRFMSTEAIYAADGLYDRDPGIYGHPFERPPSNSPSDESGTDGGTQPTSPDFEDDGVSFTTYMDAESIFDEAENFTLEDETGDEFKGDRVHRNAVTFMRDAALYLEFHYAVREGDIGRVVDVLTLLVFVFWGAGSTNYGTELLHLATNFLFDYSEELKIGILNNWLVNPSGLPNNWYAGDLLQEHHNFWIKTIFNGKTADFDSLFLKEAVALNIVSFQSLRESLYSMFGLQKPGRYEAELKISADINALGAQFLSDHIHKFIPARSQPFVVRDAISHGMEVLSGGSLSAFLKKIEISRSMLPK</sequence>
<accession>A0A0C3L777</accession>
<protein>
    <recommendedName>
        <fullName evidence="3">DUF6589 domain-containing protein</fullName>
    </recommendedName>
</protein>
<dbReference type="EMBL" id="KN822979">
    <property type="protein sequence ID" value="KIO29718.1"/>
    <property type="molecule type" value="Genomic_DNA"/>
</dbReference>
<keyword evidence="2" id="KW-1133">Transmembrane helix</keyword>
<feature type="domain" description="DUF6589" evidence="3">
    <location>
        <begin position="253"/>
        <end position="726"/>
    </location>
</feature>
<evidence type="ECO:0000256" key="1">
    <source>
        <dbReference type="SAM" id="MobiDB-lite"/>
    </source>
</evidence>
<feature type="transmembrane region" description="Helical" evidence="2">
    <location>
        <begin position="114"/>
        <end position="130"/>
    </location>
</feature>
<reference evidence="4 5" key="1">
    <citation type="submission" date="2014-04" db="EMBL/GenBank/DDBJ databases">
        <authorList>
            <consortium name="DOE Joint Genome Institute"/>
            <person name="Kuo A."/>
            <person name="Girlanda M."/>
            <person name="Perotto S."/>
            <person name="Kohler A."/>
            <person name="Nagy L.G."/>
            <person name="Floudas D."/>
            <person name="Copeland A."/>
            <person name="Barry K.W."/>
            <person name="Cichocki N."/>
            <person name="Veneault-Fourrey C."/>
            <person name="LaButti K."/>
            <person name="Lindquist E.A."/>
            <person name="Lipzen A."/>
            <person name="Lundell T."/>
            <person name="Morin E."/>
            <person name="Murat C."/>
            <person name="Sun H."/>
            <person name="Tunlid A."/>
            <person name="Henrissat B."/>
            <person name="Grigoriev I.V."/>
            <person name="Hibbett D.S."/>
            <person name="Martin F."/>
            <person name="Nordberg H.P."/>
            <person name="Cantor M.N."/>
            <person name="Hua S.X."/>
        </authorList>
    </citation>
    <scope>NUCLEOTIDE SEQUENCE [LARGE SCALE GENOMIC DNA]</scope>
    <source>
        <strain evidence="4 5">MUT 4182</strain>
    </source>
</reference>
<evidence type="ECO:0000256" key="2">
    <source>
        <dbReference type="SAM" id="Phobius"/>
    </source>
</evidence>
<gene>
    <name evidence="4" type="ORF">M407DRAFT_226543</name>
</gene>
<evidence type="ECO:0000313" key="5">
    <source>
        <dbReference type="Proteomes" id="UP000054248"/>
    </source>
</evidence>
<dbReference type="AlphaFoldDB" id="A0A0C3L777"/>
<dbReference type="Pfam" id="PF20231">
    <property type="entry name" value="DUF6589"/>
    <property type="match status" value="1"/>
</dbReference>
<dbReference type="STRING" id="1051891.A0A0C3L777"/>
<evidence type="ECO:0000259" key="3">
    <source>
        <dbReference type="Pfam" id="PF20231"/>
    </source>
</evidence>
<dbReference type="OrthoDB" id="3240429at2759"/>
<feature type="region of interest" description="Disordered" evidence="1">
    <location>
        <begin position="513"/>
        <end position="545"/>
    </location>
</feature>
<feature type="compositionally biased region" description="Polar residues" evidence="1">
    <location>
        <begin position="525"/>
        <end position="540"/>
    </location>
</feature>
<proteinExistence type="predicted"/>